<evidence type="ECO:0000313" key="1">
    <source>
        <dbReference type="EMBL" id="GKV36297.1"/>
    </source>
</evidence>
<proteinExistence type="predicted"/>
<sequence length="54" mass="6262">MHIYRHQTKVVAKLFHYLPENRLNKGFVCQIYLDLGIAKPRAPTIHPPFSSDSL</sequence>
<keyword evidence="2" id="KW-1185">Reference proteome</keyword>
<name>A0AAV5LI36_9ROSI</name>
<dbReference type="AlphaFoldDB" id="A0AAV5LI36"/>
<evidence type="ECO:0000313" key="2">
    <source>
        <dbReference type="Proteomes" id="UP001054252"/>
    </source>
</evidence>
<reference evidence="1 2" key="1">
    <citation type="journal article" date="2021" name="Commun. Biol.">
        <title>The genome of Shorea leprosula (Dipterocarpaceae) highlights the ecological relevance of drought in aseasonal tropical rainforests.</title>
        <authorList>
            <person name="Ng K.K.S."/>
            <person name="Kobayashi M.J."/>
            <person name="Fawcett J.A."/>
            <person name="Hatakeyama M."/>
            <person name="Paape T."/>
            <person name="Ng C.H."/>
            <person name="Ang C.C."/>
            <person name="Tnah L.H."/>
            <person name="Lee C.T."/>
            <person name="Nishiyama T."/>
            <person name="Sese J."/>
            <person name="O'Brien M.J."/>
            <person name="Copetti D."/>
            <person name="Mohd Noor M.I."/>
            <person name="Ong R.C."/>
            <person name="Putra M."/>
            <person name="Sireger I.Z."/>
            <person name="Indrioko S."/>
            <person name="Kosugi Y."/>
            <person name="Izuno A."/>
            <person name="Isagi Y."/>
            <person name="Lee S.L."/>
            <person name="Shimizu K.K."/>
        </authorList>
    </citation>
    <scope>NUCLEOTIDE SEQUENCE [LARGE SCALE GENOMIC DNA]</scope>
    <source>
        <strain evidence="1">214</strain>
    </source>
</reference>
<organism evidence="1 2">
    <name type="scientific">Rubroshorea leprosula</name>
    <dbReference type="NCBI Taxonomy" id="152421"/>
    <lineage>
        <taxon>Eukaryota</taxon>
        <taxon>Viridiplantae</taxon>
        <taxon>Streptophyta</taxon>
        <taxon>Embryophyta</taxon>
        <taxon>Tracheophyta</taxon>
        <taxon>Spermatophyta</taxon>
        <taxon>Magnoliopsida</taxon>
        <taxon>eudicotyledons</taxon>
        <taxon>Gunneridae</taxon>
        <taxon>Pentapetalae</taxon>
        <taxon>rosids</taxon>
        <taxon>malvids</taxon>
        <taxon>Malvales</taxon>
        <taxon>Dipterocarpaceae</taxon>
        <taxon>Rubroshorea</taxon>
    </lineage>
</organism>
<dbReference type="EMBL" id="BPVZ01000115">
    <property type="protein sequence ID" value="GKV36297.1"/>
    <property type="molecule type" value="Genomic_DNA"/>
</dbReference>
<accession>A0AAV5LI36</accession>
<protein>
    <submittedName>
        <fullName evidence="1">Uncharacterized protein</fullName>
    </submittedName>
</protein>
<gene>
    <name evidence="1" type="ORF">SLEP1_g44444</name>
</gene>
<dbReference type="Proteomes" id="UP001054252">
    <property type="component" value="Unassembled WGS sequence"/>
</dbReference>
<comment type="caution">
    <text evidence="1">The sequence shown here is derived from an EMBL/GenBank/DDBJ whole genome shotgun (WGS) entry which is preliminary data.</text>
</comment>